<keyword evidence="8" id="KW-1185">Reference proteome</keyword>
<dbReference type="GO" id="GO:0022625">
    <property type="term" value="C:cytosolic large ribosomal subunit"/>
    <property type="evidence" value="ECO:0007669"/>
    <property type="project" value="TreeGrafter"/>
</dbReference>
<keyword evidence="3 4" id="KW-0687">Ribonucleoprotein</keyword>
<dbReference type="OrthoDB" id="9801330at2"/>
<evidence type="ECO:0000313" key="8">
    <source>
        <dbReference type="Proteomes" id="UP000032431"/>
    </source>
</evidence>
<evidence type="ECO:0000256" key="5">
    <source>
        <dbReference type="RuleBase" id="RU003877"/>
    </source>
</evidence>
<dbReference type="InterPro" id="IPR036899">
    <property type="entry name" value="Ribosomal_uL13_sf"/>
</dbReference>
<dbReference type="Proteomes" id="UP000032431">
    <property type="component" value="Chromosome I"/>
</dbReference>
<dbReference type="SUPFAM" id="SSF52161">
    <property type="entry name" value="Ribosomal protein L13"/>
    <property type="match status" value="1"/>
</dbReference>
<dbReference type="GO" id="GO:0003735">
    <property type="term" value="F:structural constituent of ribosome"/>
    <property type="evidence" value="ECO:0007669"/>
    <property type="project" value="InterPro"/>
</dbReference>
<sequence>MSTYMPTAESINRKWYIIDAAGKPVGRVAATAAAILRGKHKTTFVPHLDCGDHVIVINAEKAVLTGSKLDKKFYRYHTGYVGGLKEIKYRTLMNEKPEKVIELAVKGMIPSTVIGRSALKRLRVYRGAEHVHAAQKPEEWKI</sequence>
<evidence type="ECO:0000313" key="7">
    <source>
        <dbReference type="EMBL" id="CDZ23292.1"/>
    </source>
</evidence>
<comment type="function">
    <text evidence="4 6">This protein is one of the early assembly proteins of the 50S ribosomal subunit, although it is not seen to bind rRNA by itself. It is important during the early stages of 50S assembly.</text>
</comment>
<comment type="similarity">
    <text evidence="1 4 5">Belongs to the universal ribosomal protein uL13 family.</text>
</comment>
<keyword evidence="2 4" id="KW-0689">Ribosomal protein</keyword>
<evidence type="ECO:0000256" key="4">
    <source>
        <dbReference type="HAMAP-Rule" id="MF_01366"/>
    </source>
</evidence>
<dbReference type="GO" id="GO:0006412">
    <property type="term" value="P:translation"/>
    <property type="evidence" value="ECO:0007669"/>
    <property type="project" value="UniProtKB-UniRule"/>
</dbReference>
<dbReference type="GO" id="GO:0003729">
    <property type="term" value="F:mRNA binding"/>
    <property type="evidence" value="ECO:0007669"/>
    <property type="project" value="TreeGrafter"/>
</dbReference>
<evidence type="ECO:0000256" key="6">
    <source>
        <dbReference type="RuleBase" id="RU003878"/>
    </source>
</evidence>
<dbReference type="InterPro" id="IPR005822">
    <property type="entry name" value="Ribosomal_uL13"/>
</dbReference>
<proteinExistence type="inferred from homology"/>
<dbReference type="AlphaFoldDB" id="A0A078KLB2"/>
<dbReference type="HOGENOM" id="CLU_082184_2_2_9"/>
<protein>
    <recommendedName>
        <fullName evidence="4">Large ribosomal subunit protein uL13</fullName>
    </recommendedName>
</protein>
<evidence type="ECO:0000256" key="1">
    <source>
        <dbReference type="ARBA" id="ARBA00006227"/>
    </source>
</evidence>
<dbReference type="EMBL" id="LM995447">
    <property type="protein sequence ID" value="CDZ23292.1"/>
    <property type="molecule type" value="Genomic_DNA"/>
</dbReference>
<accession>A0A078KLB2</accession>
<dbReference type="Gene3D" id="3.90.1180.10">
    <property type="entry name" value="Ribosomal protein L13"/>
    <property type="match status" value="1"/>
</dbReference>
<dbReference type="PROSITE" id="PS00783">
    <property type="entry name" value="RIBOSOMAL_L13"/>
    <property type="match status" value="1"/>
</dbReference>
<dbReference type="Pfam" id="PF00572">
    <property type="entry name" value="Ribosomal_L13"/>
    <property type="match status" value="1"/>
</dbReference>
<gene>
    <name evidence="4 6" type="primary">rplM</name>
    <name evidence="7" type="ORF">CCDG5_0148</name>
</gene>
<evidence type="ECO:0000256" key="2">
    <source>
        <dbReference type="ARBA" id="ARBA00022980"/>
    </source>
</evidence>
<dbReference type="PANTHER" id="PTHR11545">
    <property type="entry name" value="RIBOSOMAL PROTEIN L13"/>
    <property type="match status" value="1"/>
</dbReference>
<dbReference type="STRING" id="29343.CCDG5_0148"/>
<comment type="subunit">
    <text evidence="4">Part of the 50S ribosomal subunit.</text>
</comment>
<dbReference type="PATRIC" id="fig|29343.3.peg.151"/>
<evidence type="ECO:0000256" key="3">
    <source>
        <dbReference type="ARBA" id="ARBA00023274"/>
    </source>
</evidence>
<dbReference type="PANTHER" id="PTHR11545:SF2">
    <property type="entry name" value="LARGE RIBOSOMAL SUBUNIT PROTEIN UL13M"/>
    <property type="match status" value="1"/>
</dbReference>
<dbReference type="GO" id="GO:0017148">
    <property type="term" value="P:negative regulation of translation"/>
    <property type="evidence" value="ECO:0007669"/>
    <property type="project" value="TreeGrafter"/>
</dbReference>
<name>A0A078KLB2_9FIRM</name>
<dbReference type="InterPro" id="IPR005823">
    <property type="entry name" value="Ribosomal_uL13_bac-type"/>
</dbReference>
<organism evidence="7 8">
    <name type="scientific">[Clostridium] cellulosi</name>
    <dbReference type="NCBI Taxonomy" id="29343"/>
    <lineage>
        <taxon>Bacteria</taxon>
        <taxon>Bacillati</taxon>
        <taxon>Bacillota</taxon>
        <taxon>Clostridia</taxon>
        <taxon>Eubacteriales</taxon>
        <taxon>Oscillospiraceae</taxon>
        <taxon>Oscillospiraceae incertae sedis</taxon>
    </lineage>
</organism>
<dbReference type="CDD" id="cd00392">
    <property type="entry name" value="Ribosomal_L13"/>
    <property type="match status" value="1"/>
</dbReference>
<reference evidence="8" key="1">
    <citation type="submission" date="2014-07" db="EMBL/GenBank/DDBJ databases">
        <authorList>
            <person name="Wibberg D."/>
        </authorList>
    </citation>
    <scope>NUCLEOTIDE SEQUENCE [LARGE SCALE GENOMIC DNA]</scope>
    <source>
        <strain evidence="8">DG5</strain>
    </source>
</reference>
<dbReference type="KEGG" id="ccel:CCDG5_0148"/>
<dbReference type="PIRSF" id="PIRSF002181">
    <property type="entry name" value="Ribosomal_L13"/>
    <property type="match status" value="1"/>
</dbReference>
<dbReference type="HAMAP" id="MF_01366">
    <property type="entry name" value="Ribosomal_uL13"/>
    <property type="match status" value="1"/>
</dbReference>
<dbReference type="InterPro" id="IPR023563">
    <property type="entry name" value="Ribosomal_uL13_CS"/>
</dbReference>
<dbReference type="NCBIfam" id="TIGR01066">
    <property type="entry name" value="rplM_bact"/>
    <property type="match status" value="1"/>
</dbReference>